<reference evidence="4 5" key="1">
    <citation type="submission" date="2019-10" db="EMBL/GenBank/DDBJ databases">
        <title>Genomic analysis of Raineyella sp. CBA3103.</title>
        <authorList>
            <person name="Roh S.W."/>
        </authorList>
    </citation>
    <scope>NUCLEOTIDE SEQUENCE [LARGE SCALE GENOMIC DNA]</scope>
    <source>
        <strain evidence="4 5">CBA3103</strain>
    </source>
</reference>
<dbReference type="PROSITE" id="PS50846">
    <property type="entry name" value="HMA_2"/>
    <property type="match status" value="1"/>
</dbReference>
<keyword evidence="1" id="KW-0479">Metal-binding</keyword>
<dbReference type="AlphaFoldDB" id="A0A5Q2FHW0"/>
<dbReference type="GO" id="GO:0046872">
    <property type="term" value="F:metal ion binding"/>
    <property type="evidence" value="ECO:0007669"/>
    <property type="project" value="UniProtKB-KW"/>
</dbReference>
<name>A0A5Q2FHW0_9ACTN</name>
<accession>A0A5Q2FHW0</accession>
<dbReference type="Proteomes" id="UP000386847">
    <property type="component" value="Chromosome"/>
</dbReference>
<sequence>MPSSALSLPLLGSGGGGCGCGGGGCGCGGHGEGHRAGEAGHSHVAEPTTGTTTTTTAATSRTFEVTGMTCGHCVSAVSAEVGRLEGVVDVSVQLVTAGASRVTVRSRGPVATTEVAAALEEAGGYRLAE</sequence>
<evidence type="ECO:0000313" key="5">
    <source>
        <dbReference type="Proteomes" id="UP000386847"/>
    </source>
</evidence>
<dbReference type="Gene3D" id="3.30.70.100">
    <property type="match status" value="1"/>
</dbReference>
<dbReference type="EMBL" id="CP045725">
    <property type="protein sequence ID" value="QGF25154.1"/>
    <property type="molecule type" value="Genomic_DNA"/>
</dbReference>
<feature type="compositionally biased region" description="Basic and acidic residues" evidence="2">
    <location>
        <begin position="32"/>
        <end position="44"/>
    </location>
</feature>
<dbReference type="InterPro" id="IPR017969">
    <property type="entry name" value="Heavy-metal-associated_CS"/>
</dbReference>
<evidence type="ECO:0000256" key="1">
    <source>
        <dbReference type="ARBA" id="ARBA00022723"/>
    </source>
</evidence>
<gene>
    <name evidence="4" type="ORF">Rai3103_09015</name>
</gene>
<keyword evidence="5" id="KW-1185">Reference proteome</keyword>
<organism evidence="4 5">
    <name type="scientific">Raineyella fluvialis</name>
    <dbReference type="NCBI Taxonomy" id="2662261"/>
    <lineage>
        <taxon>Bacteria</taxon>
        <taxon>Bacillati</taxon>
        <taxon>Actinomycetota</taxon>
        <taxon>Actinomycetes</taxon>
        <taxon>Propionibacteriales</taxon>
        <taxon>Propionibacteriaceae</taxon>
        <taxon>Raineyella</taxon>
    </lineage>
</organism>
<dbReference type="InterPro" id="IPR036163">
    <property type="entry name" value="HMA_dom_sf"/>
</dbReference>
<dbReference type="SUPFAM" id="SSF55008">
    <property type="entry name" value="HMA, heavy metal-associated domain"/>
    <property type="match status" value="1"/>
</dbReference>
<dbReference type="KEGG" id="rain:Rai3103_09015"/>
<evidence type="ECO:0000313" key="4">
    <source>
        <dbReference type="EMBL" id="QGF25154.1"/>
    </source>
</evidence>
<dbReference type="CDD" id="cd00371">
    <property type="entry name" value="HMA"/>
    <property type="match status" value="1"/>
</dbReference>
<proteinExistence type="predicted"/>
<dbReference type="InterPro" id="IPR006121">
    <property type="entry name" value="HMA_dom"/>
</dbReference>
<feature type="region of interest" description="Disordered" evidence="2">
    <location>
        <begin position="32"/>
        <end position="56"/>
    </location>
</feature>
<dbReference type="Pfam" id="PF00403">
    <property type="entry name" value="HMA"/>
    <property type="match status" value="1"/>
</dbReference>
<protein>
    <submittedName>
        <fullName evidence="4">Copper resistance protein CopZ</fullName>
    </submittedName>
</protein>
<feature type="domain" description="HMA" evidence="3">
    <location>
        <begin position="59"/>
        <end position="128"/>
    </location>
</feature>
<evidence type="ECO:0000256" key="2">
    <source>
        <dbReference type="SAM" id="MobiDB-lite"/>
    </source>
</evidence>
<dbReference type="PROSITE" id="PS01047">
    <property type="entry name" value="HMA_1"/>
    <property type="match status" value="1"/>
</dbReference>
<evidence type="ECO:0000259" key="3">
    <source>
        <dbReference type="PROSITE" id="PS50846"/>
    </source>
</evidence>